<evidence type="ECO:0000256" key="1">
    <source>
        <dbReference type="SAM" id="MobiDB-lite"/>
    </source>
</evidence>
<feature type="region of interest" description="Disordered" evidence="1">
    <location>
        <begin position="900"/>
        <end position="942"/>
    </location>
</feature>
<proteinExistence type="predicted"/>
<feature type="compositionally biased region" description="Basic and acidic residues" evidence="1">
    <location>
        <begin position="910"/>
        <end position="923"/>
    </location>
</feature>
<reference evidence="2 3" key="1">
    <citation type="submission" date="2023-02" db="EMBL/GenBank/DDBJ databases">
        <title>LHISI_Scaffold_Assembly.</title>
        <authorList>
            <person name="Stuart O.P."/>
            <person name="Cleave R."/>
            <person name="Magrath M.J.L."/>
            <person name="Mikheyev A.S."/>
        </authorList>
    </citation>
    <scope>NUCLEOTIDE SEQUENCE [LARGE SCALE GENOMIC DNA]</scope>
    <source>
        <strain evidence="2">Daus_M_001</strain>
        <tissue evidence="2">Leg muscle</tissue>
    </source>
</reference>
<keyword evidence="3" id="KW-1185">Reference proteome</keyword>
<accession>A0ABQ9IQ00</accession>
<feature type="region of interest" description="Disordered" evidence="1">
    <location>
        <begin position="585"/>
        <end position="614"/>
    </location>
</feature>
<sequence length="1142" mass="128904">MPVGRSLKSAHFTVNSLYLHIFNGCTEGHASSKGDEDGETKVPCFKSKMDLRVQAPRRSYAQGVQCFRRSGAAPFLPRFTLIGSQDLVGKSTSPVSCTEYNTNLLRDLLWMVTLVVGLLSLPSLGFRALGTSMESLPYQKQLGKIKFGFKNNPRQAREGKQSAICLERLREIMETRDQDGRTRIRTQALPNARPKFNCSVRRTHHRSIGPYLSGHYPVLYDCIFRVHYWPVINQWGVDLTLTQSNILHRTKGFKINHVSLSAIKNEILLFAISLLLRCRGLCKVVLNTIRAENAHQCEFCAEQQRTFQINFARSTLEHSLQSVKIRHQVKITVLSVLKPSSFLHWLLHRREATPFLAEIHGVSDKSRSNDKRSLVIALGSNDVRTTLRLLRPRHTLTQFACEMFGDCSKWSGGYGTRESTWARTRRDLHWLWRHFRHKDLRGADAAQRGHDQATAGRRIEGQPVVQQLNTLRSAHIYWQLRQIITLVDVDAMSSGVVLRCDVIGKLKEEGRMHSEWKETVISDKVTFWTMELRPIAHTSKGLNLRTFAPVVILSCASEIRNSGILLHAIFERLLTTGSYEPMRVKRGEGGAAPECKGGGEKTGNPRENPPTSGVVRHDFLLRKSGVARPEYNRVRFGADSRLQYRMYISAVVIPPLAAGVVSTYDRATQDSRKIALRGPDSYQRNTIKKARVAGKEYIDTLTMEEKSTNSSYSRTMQKTGYSVEKQKTFKYHVLLEDKKIEVCRDAFFRLYDVTDKRIHQHITSFPVKEAHYTSRSYKYLSAELSVAKMYSMFKNKFPKTTVKYSFYLKYFNENFSLRFGRPQYSSEKKDVVKASEFLGGLVSHTFVLGKIPYVSLSPTPAYPARRVLTKKPKVKDLKKACCYIPEIRNPVGMPRSLFGVESQQATQTSRKVESTTDEARSKNADQSIPTPTRTGGRHASTAPCAGSLQRLVAFRSLGTARDLSTSESEVHLRVRWDHGSLGAATIRDSSLTQVVDRRSPGSGRRLSGRLGTWAAQYEMVKRICWWWPNDQGGEGHLQMLKNAKCSDPHCWILLDADCGCGRGWLPERTLPTFTHGLEILVSARKGEDGVGVMWLSCLVFRRTRRGAKGGGGSVSSDAVSTIAYTAVLTVAQFQGQLRSHDD</sequence>
<name>A0ABQ9IQ00_9NEOP</name>
<gene>
    <name evidence="2" type="ORF">PR048_003704</name>
</gene>
<comment type="caution">
    <text evidence="2">The sequence shown here is derived from an EMBL/GenBank/DDBJ whole genome shotgun (WGS) entry which is preliminary data.</text>
</comment>
<evidence type="ECO:0000313" key="3">
    <source>
        <dbReference type="Proteomes" id="UP001159363"/>
    </source>
</evidence>
<dbReference type="EMBL" id="JARBHB010000001">
    <property type="protein sequence ID" value="KAJ8898344.1"/>
    <property type="molecule type" value="Genomic_DNA"/>
</dbReference>
<feature type="compositionally biased region" description="Polar residues" evidence="1">
    <location>
        <begin position="924"/>
        <end position="933"/>
    </location>
</feature>
<protein>
    <submittedName>
        <fullName evidence="2">Uncharacterized protein</fullName>
    </submittedName>
</protein>
<dbReference type="Proteomes" id="UP001159363">
    <property type="component" value="Chromosome 1"/>
</dbReference>
<evidence type="ECO:0000313" key="2">
    <source>
        <dbReference type="EMBL" id="KAJ8898344.1"/>
    </source>
</evidence>
<organism evidence="2 3">
    <name type="scientific">Dryococelus australis</name>
    <dbReference type="NCBI Taxonomy" id="614101"/>
    <lineage>
        <taxon>Eukaryota</taxon>
        <taxon>Metazoa</taxon>
        <taxon>Ecdysozoa</taxon>
        <taxon>Arthropoda</taxon>
        <taxon>Hexapoda</taxon>
        <taxon>Insecta</taxon>
        <taxon>Pterygota</taxon>
        <taxon>Neoptera</taxon>
        <taxon>Polyneoptera</taxon>
        <taxon>Phasmatodea</taxon>
        <taxon>Verophasmatodea</taxon>
        <taxon>Anareolatae</taxon>
        <taxon>Phasmatidae</taxon>
        <taxon>Eurycanthinae</taxon>
        <taxon>Dryococelus</taxon>
    </lineage>
</organism>